<evidence type="ECO:0000313" key="1">
    <source>
        <dbReference type="EMBL" id="SVD20880.1"/>
    </source>
</evidence>
<organism evidence="1">
    <name type="scientific">marine metagenome</name>
    <dbReference type="NCBI Taxonomy" id="408172"/>
    <lineage>
        <taxon>unclassified sequences</taxon>
        <taxon>metagenomes</taxon>
        <taxon>ecological metagenomes</taxon>
    </lineage>
</organism>
<protein>
    <submittedName>
        <fullName evidence="1">Uncharacterized protein</fullName>
    </submittedName>
</protein>
<dbReference type="EMBL" id="UINC01136232">
    <property type="protein sequence ID" value="SVD20880.1"/>
    <property type="molecule type" value="Genomic_DNA"/>
</dbReference>
<proteinExistence type="predicted"/>
<name>A0A382TFG1_9ZZZZ</name>
<sequence>MVISGYLIRFLPEWIYPGIFRIETNYLVREAMWWINDESNNEQYFAY</sequence>
<gene>
    <name evidence="1" type="ORF">METZ01_LOCUS373734</name>
</gene>
<accession>A0A382TFG1</accession>
<reference evidence="1" key="1">
    <citation type="submission" date="2018-05" db="EMBL/GenBank/DDBJ databases">
        <authorList>
            <person name="Lanie J.A."/>
            <person name="Ng W.-L."/>
            <person name="Kazmierczak K.M."/>
            <person name="Andrzejewski T.M."/>
            <person name="Davidsen T.M."/>
            <person name="Wayne K.J."/>
            <person name="Tettelin H."/>
            <person name="Glass J.I."/>
            <person name="Rusch D."/>
            <person name="Podicherti R."/>
            <person name="Tsui H.-C.T."/>
            <person name="Winkler M.E."/>
        </authorList>
    </citation>
    <scope>NUCLEOTIDE SEQUENCE</scope>
</reference>
<dbReference type="AlphaFoldDB" id="A0A382TFG1"/>